<evidence type="ECO:0000256" key="2">
    <source>
        <dbReference type="ARBA" id="ARBA00023015"/>
    </source>
</evidence>
<dbReference type="PROSITE" id="PS00028">
    <property type="entry name" value="ZINC_FINGER_C2H2_1"/>
    <property type="match status" value="2"/>
</dbReference>
<feature type="compositionally biased region" description="Low complexity" evidence="6">
    <location>
        <begin position="778"/>
        <end position="788"/>
    </location>
</feature>
<feature type="compositionally biased region" description="Polar residues" evidence="6">
    <location>
        <begin position="1022"/>
        <end position="1032"/>
    </location>
</feature>
<dbReference type="GO" id="GO:0006325">
    <property type="term" value="P:chromatin organization"/>
    <property type="evidence" value="ECO:0007669"/>
    <property type="project" value="UniProtKB-KW"/>
</dbReference>
<evidence type="ECO:0000259" key="8">
    <source>
        <dbReference type="PROSITE" id="PS51011"/>
    </source>
</evidence>
<dbReference type="CDD" id="cd16100">
    <property type="entry name" value="ARID"/>
    <property type="match status" value="1"/>
</dbReference>
<keyword evidence="5" id="KW-0175">Coiled coil</keyword>
<dbReference type="PANTHER" id="PTHR22970">
    <property type="entry name" value="AT-RICH INTERACTIVE DOMAIN-CONTAINING PROTEIN 2"/>
    <property type="match status" value="1"/>
</dbReference>
<dbReference type="InterPro" id="IPR036388">
    <property type="entry name" value="WH-like_DNA-bd_sf"/>
</dbReference>
<feature type="transmembrane region" description="Helical" evidence="7">
    <location>
        <begin position="1283"/>
        <end position="1309"/>
    </location>
</feature>
<dbReference type="SMART" id="SM00501">
    <property type="entry name" value="BRIGHT"/>
    <property type="match status" value="1"/>
</dbReference>
<comment type="caution">
    <text evidence="10">The sequence shown here is derived from an EMBL/GenBank/DDBJ whole genome shotgun (WGS) entry which is preliminary data.</text>
</comment>
<dbReference type="InterPro" id="IPR036431">
    <property type="entry name" value="ARID_dom_sf"/>
</dbReference>
<dbReference type="InterPro" id="IPR001606">
    <property type="entry name" value="ARID_dom"/>
</dbReference>
<dbReference type="SUPFAM" id="SSF48371">
    <property type="entry name" value="ARM repeat"/>
    <property type="match status" value="1"/>
</dbReference>
<dbReference type="EMBL" id="JYDW01000018">
    <property type="protein sequence ID" value="KRZ61469.1"/>
    <property type="molecule type" value="Genomic_DNA"/>
</dbReference>
<feature type="compositionally biased region" description="Polar residues" evidence="6">
    <location>
        <begin position="1000"/>
        <end position="1014"/>
    </location>
</feature>
<organism evidence="10 11">
    <name type="scientific">Trichinella nativa</name>
    <dbReference type="NCBI Taxonomy" id="6335"/>
    <lineage>
        <taxon>Eukaryota</taxon>
        <taxon>Metazoa</taxon>
        <taxon>Ecdysozoa</taxon>
        <taxon>Nematoda</taxon>
        <taxon>Enoplea</taxon>
        <taxon>Dorylaimia</taxon>
        <taxon>Trichinellida</taxon>
        <taxon>Trichinellidae</taxon>
        <taxon>Trichinella</taxon>
    </lineage>
</organism>
<feature type="domain" description="RFX-type winged-helix" evidence="9">
    <location>
        <begin position="612"/>
        <end position="689"/>
    </location>
</feature>
<sequence>MSDIINYNELFYDDDEHLYKQRKAFNAQLQSFLCRKAGGPHTVPMINGRPIDLFALYRQVTQLGGWSKVSTHNKWHEVLSSVQLGDDCVGADYALRMIYMRYLARFEQKFTFGTDTDDEDDSSYSRSRSKVSSSYGFNSRYYDNSITNVGAKYQANCLPTAVNFVRSLESGLPNEVDFAVNTLMLISFGGGVTAEDINLRQLTSLLLAHVGIFEEGPGSYRAVYFGQWLKYTNRRFVEFWNEHVLDDKVRQLLGPDEATVVGEWEISYSDQDQIKREIMKRIQQVFCILRNFSMQRNCVQVLASCKALVTLILVGIHSDLCQLVSYASDLMAFMATTWRLDSIETPTTQLLFSCIYSGLQSKDRMRLSRQIEVVGHLCSCAENKQVMLEFVDSDVIRCIVNGLLVKDVLICLNTLECMLSLSQMGEAVCDLIVQQPSAIATLVDLVTVEASTYAPAGLVGLQIVEMAKRHQHVNAAPPPGQPYRSDMAPRFGQVQNARWSRPITPSPLATQSAGSSSGSIRTSAINCTTVRLPNARYQSVPSTSTTVIYSQQQQQQQQQQIQQQQSQPVVVQTNIRQLTASPMLQHRSMPRPEIFKGPAVSVYQDQQVEAVALKWIKENCVADSNSIVSRGELYAAYARAVHGRQTLVVSASTFSNLIRQLFPLCVQRQLEGPNSKSGLLQIEGIRFVGSQRNHVTSPTPVAAQHPIMQQMLCRNNKPSSVEPKRPDSVGTTDSYSLPNTPDSFASSSGCSQDVNIAATAAVPAVNVKKKQQPCCRTGSSSSGSRLSSSGGGGGAVSLNGSTVSSSQPATSGQCQLEVCHPALEATSLIEANDAHEARIVRVENKAAAARSTGAVYSKAVNANGDLSEGENSTVSSLAAAAADPAEVQLPWHGADDPPPPEQQQQRRRFDEDRHMLNGTDADGNRRAATPDTDTVKQNVPLGQKNLHVLLNKPDTVGAVWVPVNGGGVSRKRTNSDDADHHCSSLQVVDTRKRQIICTSNPAARQATSSPSVVQAQRPLAATSPSVRLSQRQTPPPLMAANAALRYVCEWNQCKQLFQSAQGVNIHVYKSHISGGSQKCMWANCDDTVRKKWSLVAHVQEVHCNEQVLRAAAMRRAELLLTGRSKIPEPRAPPHPGYAPDAAMSAIRRHTLVNMPKDLPEENEGPVTKSIRFTSALVLRNLAMNSENARRKILFFENRLVHMAFSRTECNRALAQCLGALRPELNSLRFFSFHLYVSLVSRENIADFILLTRQIWSCCMAEFLEIIHCPCFDNIFQQMKKNIYYVYVCMYVYVCVYAHVCVCLHAGIYTYVWVLLHEHFYIDISPAGDAILPLVSHILHFSFLMCYIKAY</sequence>
<evidence type="ECO:0000256" key="7">
    <source>
        <dbReference type="SAM" id="Phobius"/>
    </source>
</evidence>
<dbReference type="Gene3D" id="1.10.150.60">
    <property type="entry name" value="ARID DNA-binding domain"/>
    <property type="match status" value="1"/>
</dbReference>
<proteinExistence type="predicted"/>
<dbReference type="Proteomes" id="UP000054721">
    <property type="component" value="Unassembled WGS sequence"/>
</dbReference>
<dbReference type="GO" id="GO:0006355">
    <property type="term" value="P:regulation of DNA-templated transcription"/>
    <property type="evidence" value="ECO:0007669"/>
    <property type="project" value="InterPro"/>
</dbReference>
<dbReference type="InterPro" id="IPR003150">
    <property type="entry name" value="DNA-bd_RFX"/>
</dbReference>
<keyword evidence="4" id="KW-0539">Nucleus</keyword>
<gene>
    <name evidence="10" type="primary">C08B11.3</name>
    <name evidence="10" type="ORF">T02_14530</name>
</gene>
<evidence type="ECO:0000256" key="4">
    <source>
        <dbReference type="ARBA" id="ARBA00023242"/>
    </source>
</evidence>
<evidence type="ECO:0000256" key="5">
    <source>
        <dbReference type="SAM" id="Coils"/>
    </source>
</evidence>
<dbReference type="GO" id="GO:0003677">
    <property type="term" value="F:DNA binding"/>
    <property type="evidence" value="ECO:0007669"/>
    <property type="project" value="InterPro"/>
</dbReference>
<evidence type="ECO:0000256" key="1">
    <source>
        <dbReference type="ARBA" id="ARBA00022853"/>
    </source>
</evidence>
<feature type="region of interest" description="Disordered" evidence="6">
    <location>
        <begin position="1000"/>
        <end position="1032"/>
    </location>
</feature>
<dbReference type="SMART" id="SM00355">
    <property type="entry name" value="ZnF_C2H2"/>
    <property type="match status" value="2"/>
</dbReference>
<dbReference type="SUPFAM" id="SSF46774">
    <property type="entry name" value="ARID-like"/>
    <property type="match status" value="1"/>
</dbReference>
<dbReference type="Gene3D" id="3.30.160.60">
    <property type="entry name" value="Classic Zinc Finger"/>
    <property type="match status" value="1"/>
</dbReference>
<keyword evidence="7" id="KW-1133">Transmembrane helix</keyword>
<dbReference type="InterPro" id="IPR013087">
    <property type="entry name" value="Znf_C2H2_type"/>
</dbReference>
<keyword evidence="7" id="KW-0472">Membrane</keyword>
<feature type="compositionally biased region" description="Polar residues" evidence="6">
    <location>
        <begin position="729"/>
        <end position="743"/>
    </location>
</feature>
<accession>A0A0V1LPR8</accession>
<dbReference type="OrthoDB" id="338531at2759"/>
<feature type="coiled-coil region" evidence="5">
    <location>
        <begin position="825"/>
        <end position="852"/>
    </location>
</feature>
<keyword evidence="7" id="KW-0812">Transmembrane</keyword>
<feature type="region of interest" description="Disordered" evidence="6">
    <location>
        <begin position="889"/>
        <end position="937"/>
    </location>
</feature>
<feature type="region of interest" description="Disordered" evidence="6">
    <location>
        <begin position="716"/>
        <end position="743"/>
    </location>
</feature>
<dbReference type="InterPro" id="IPR036390">
    <property type="entry name" value="WH_DNA-bd_sf"/>
</dbReference>
<dbReference type="InterPro" id="IPR052406">
    <property type="entry name" value="Chromatin_Remodeling_Comp"/>
</dbReference>
<dbReference type="PROSITE" id="PS51011">
    <property type="entry name" value="ARID"/>
    <property type="match status" value="1"/>
</dbReference>
<keyword evidence="2" id="KW-0805">Transcription regulation</keyword>
<evidence type="ECO:0000256" key="3">
    <source>
        <dbReference type="ARBA" id="ARBA00023163"/>
    </source>
</evidence>
<dbReference type="SMART" id="SM01014">
    <property type="entry name" value="ARID"/>
    <property type="match status" value="1"/>
</dbReference>
<name>A0A0V1LPR8_9BILA</name>
<dbReference type="PANTHER" id="PTHR22970:SF14">
    <property type="entry name" value="AT-RICH INTERACTIVE DOMAIN-CONTAINING PROTEIN 2"/>
    <property type="match status" value="1"/>
</dbReference>
<protein>
    <submittedName>
        <fullName evidence="10">ARID domain-containing protein C08B11.3</fullName>
    </submittedName>
</protein>
<dbReference type="Gene3D" id="1.10.10.10">
    <property type="entry name" value="Winged helix-like DNA-binding domain superfamily/Winged helix DNA-binding domain"/>
    <property type="match status" value="1"/>
</dbReference>
<evidence type="ECO:0000313" key="11">
    <source>
        <dbReference type="Proteomes" id="UP000054721"/>
    </source>
</evidence>
<reference evidence="10 11" key="1">
    <citation type="submission" date="2015-05" db="EMBL/GenBank/DDBJ databases">
        <title>Evolution of Trichinella species and genotypes.</title>
        <authorList>
            <person name="Korhonen P.K."/>
            <person name="Edoardo P."/>
            <person name="Giuseppe L.R."/>
            <person name="Gasser R.B."/>
        </authorList>
    </citation>
    <scope>NUCLEOTIDE SEQUENCE [LARGE SCALE GENOMIC DNA]</scope>
    <source>
        <strain evidence="10">ISS10</strain>
    </source>
</reference>
<evidence type="ECO:0000259" key="9">
    <source>
        <dbReference type="PROSITE" id="PS51526"/>
    </source>
</evidence>
<dbReference type="Pfam" id="PF02257">
    <property type="entry name" value="RFX_DNA_binding"/>
    <property type="match status" value="1"/>
</dbReference>
<evidence type="ECO:0000256" key="6">
    <source>
        <dbReference type="SAM" id="MobiDB-lite"/>
    </source>
</evidence>
<feature type="region of interest" description="Disordered" evidence="6">
    <location>
        <begin position="501"/>
        <end position="520"/>
    </location>
</feature>
<feature type="region of interest" description="Disordered" evidence="6">
    <location>
        <begin position="771"/>
        <end position="810"/>
    </location>
</feature>
<dbReference type="InterPro" id="IPR016024">
    <property type="entry name" value="ARM-type_fold"/>
</dbReference>
<keyword evidence="11" id="KW-1185">Reference proteome</keyword>
<keyword evidence="1" id="KW-0156">Chromatin regulator</keyword>
<dbReference type="STRING" id="6335.A0A0V1LPR8"/>
<dbReference type="PROSITE" id="PS51526">
    <property type="entry name" value="RFX_DBD"/>
    <property type="match status" value="1"/>
</dbReference>
<dbReference type="SUPFAM" id="SSF46785">
    <property type="entry name" value="Winged helix' DNA-binding domain"/>
    <property type="match status" value="1"/>
</dbReference>
<dbReference type="Pfam" id="PF01388">
    <property type="entry name" value="ARID"/>
    <property type="match status" value="1"/>
</dbReference>
<feature type="domain" description="ARID" evidence="8">
    <location>
        <begin position="19"/>
        <end position="111"/>
    </location>
</feature>
<evidence type="ECO:0000313" key="10">
    <source>
        <dbReference type="EMBL" id="KRZ61469.1"/>
    </source>
</evidence>
<keyword evidence="3" id="KW-0804">Transcription</keyword>